<evidence type="ECO:0000313" key="2">
    <source>
        <dbReference type="EMBL" id="MCD2425497.1"/>
    </source>
</evidence>
<evidence type="ECO:0000313" key="3">
    <source>
        <dbReference type="Proteomes" id="UP001199816"/>
    </source>
</evidence>
<organism evidence="2 3">
    <name type="scientific">Niabella pedocola</name>
    <dbReference type="NCBI Taxonomy" id="1752077"/>
    <lineage>
        <taxon>Bacteria</taxon>
        <taxon>Pseudomonadati</taxon>
        <taxon>Bacteroidota</taxon>
        <taxon>Chitinophagia</taxon>
        <taxon>Chitinophagales</taxon>
        <taxon>Chitinophagaceae</taxon>
        <taxon>Niabella</taxon>
    </lineage>
</organism>
<dbReference type="Pfam" id="PF01381">
    <property type="entry name" value="HTH_3"/>
    <property type="match status" value="1"/>
</dbReference>
<dbReference type="SUPFAM" id="SSF47413">
    <property type="entry name" value="lambda repressor-like DNA-binding domains"/>
    <property type="match status" value="1"/>
</dbReference>
<dbReference type="InterPro" id="IPR001387">
    <property type="entry name" value="Cro/C1-type_HTH"/>
</dbReference>
<dbReference type="Proteomes" id="UP001199816">
    <property type="component" value="Unassembled WGS sequence"/>
</dbReference>
<protein>
    <submittedName>
        <fullName evidence="2">Helix-turn-helix domain-containing protein</fullName>
    </submittedName>
</protein>
<evidence type="ECO:0000259" key="1">
    <source>
        <dbReference type="PROSITE" id="PS50943"/>
    </source>
</evidence>
<keyword evidence="3" id="KW-1185">Reference proteome</keyword>
<sequence>MKIRNQKYLDAFGKHLKDLIKQKRKTAEDVAALGGIETKQVYRIINGEHSTTLSVLVAIAKGLEVHPKKLLDFDFEFEE</sequence>
<dbReference type="PROSITE" id="PS50943">
    <property type="entry name" value="HTH_CROC1"/>
    <property type="match status" value="1"/>
</dbReference>
<dbReference type="InterPro" id="IPR010982">
    <property type="entry name" value="Lambda_DNA-bd_dom_sf"/>
</dbReference>
<gene>
    <name evidence="2" type="ORF">LQ567_22120</name>
</gene>
<dbReference type="CDD" id="cd00093">
    <property type="entry name" value="HTH_XRE"/>
    <property type="match status" value="1"/>
</dbReference>
<reference evidence="2 3" key="1">
    <citation type="submission" date="2021-11" db="EMBL/GenBank/DDBJ databases">
        <title>Genomic of Niabella pedocola.</title>
        <authorList>
            <person name="Wu T."/>
        </authorList>
    </citation>
    <scope>NUCLEOTIDE SEQUENCE [LARGE SCALE GENOMIC DNA]</scope>
    <source>
        <strain evidence="2 3">JCM 31011</strain>
    </source>
</reference>
<dbReference type="Gene3D" id="1.10.260.40">
    <property type="entry name" value="lambda repressor-like DNA-binding domains"/>
    <property type="match status" value="1"/>
</dbReference>
<feature type="domain" description="HTH cro/C1-type" evidence="1">
    <location>
        <begin position="16"/>
        <end position="70"/>
    </location>
</feature>
<dbReference type="RefSeq" id="WP_231008558.1">
    <property type="nucleotide sequence ID" value="NZ_JAJNEC010000007.1"/>
</dbReference>
<proteinExistence type="predicted"/>
<dbReference type="EMBL" id="JAJNEC010000007">
    <property type="protein sequence ID" value="MCD2425497.1"/>
    <property type="molecule type" value="Genomic_DNA"/>
</dbReference>
<comment type="caution">
    <text evidence="2">The sequence shown here is derived from an EMBL/GenBank/DDBJ whole genome shotgun (WGS) entry which is preliminary data.</text>
</comment>
<dbReference type="SMART" id="SM00530">
    <property type="entry name" value="HTH_XRE"/>
    <property type="match status" value="1"/>
</dbReference>
<accession>A0ABS8PWQ3</accession>
<name>A0ABS8PWQ3_9BACT</name>